<keyword evidence="5 8" id="KW-0648">Protein biosynthesis</keyword>
<comment type="function">
    <text evidence="8">Catalyzes the attachment of valine to tRNA(Val). As ValRS can inadvertently accommodate and process structurally similar amino acids such as threonine, to avoid such errors, it has a 'posttransfer' editing activity that hydrolyzes mischarged Thr-tRNA(Val) in a tRNA-dependent manner.</text>
</comment>
<dbReference type="Pfam" id="PF00133">
    <property type="entry name" value="tRNA-synt_1"/>
    <property type="match status" value="1"/>
</dbReference>
<dbReference type="PRINTS" id="PR00986">
    <property type="entry name" value="TRNASYNTHVAL"/>
</dbReference>
<name>A0ABU9X0S2_9MICC</name>
<dbReference type="InterPro" id="IPR009008">
    <property type="entry name" value="Val/Leu/Ile-tRNA-synth_edit"/>
</dbReference>
<keyword evidence="1 8" id="KW-0963">Cytoplasm</keyword>
<dbReference type="InterPro" id="IPR002300">
    <property type="entry name" value="aa-tRNA-synth_Ia"/>
</dbReference>
<feature type="compositionally biased region" description="Polar residues" evidence="9">
    <location>
        <begin position="1"/>
        <end position="20"/>
    </location>
</feature>
<accession>A0ABU9X0S2</accession>
<comment type="subunit">
    <text evidence="8">Monomer.</text>
</comment>
<dbReference type="Pfam" id="PF08264">
    <property type="entry name" value="Anticodon_1"/>
    <property type="match status" value="1"/>
</dbReference>
<keyword evidence="4 8" id="KW-0067">ATP-binding</keyword>
<keyword evidence="13" id="KW-1185">Reference proteome</keyword>
<evidence type="ECO:0000313" key="12">
    <source>
        <dbReference type="EMBL" id="MEN2744692.1"/>
    </source>
</evidence>
<dbReference type="GO" id="GO:0004832">
    <property type="term" value="F:valine-tRNA ligase activity"/>
    <property type="evidence" value="ECO:0007669"/>
    <property type="project" value="UniProtKB-EC"/>
</dbReference>
<evidence type="ECO:0000259" key="11">
    <source>
        <dbReference type="Pfam" id="PF08264"/>
    </source>
</evidence>
<dbReference type="InterPro" id="IPR033705">
    <property type="entry name" value="Anticodon_Ia_Val"/>
</dbReference>
<evidence type="ECO:0000256" key="1">
    <source>
        <dbReference type="ARBA" id="ARBA00022490"/>
    </source>
</evidence>
<dbReference type="SUPFAM" id="SSF50677">
    <property type="entry name" value="ValRS/IleRS/LeuRS editing domain"/>
    <property type="match status" value="1"/>
</dbReference>
<feature type="region of interest" description="Disordered" evidence="9">
    <location>
        <begin position="1"/>
        <end position="28"/>
    </location>
</feature>
<evidence type="ECO:0000256" key="5">
    <source>
        <dbReference type="ARBA" id="ARBA00022917"/>
    </source>
</evidence>
<keyword evidence="6 8" id="KW-0030">Aminoacyl-tRNA synthetase</keyword>
<dbReference type="RefSeq" id="WP_345884877.1">
    <property type="nucleotide sequence ID" value="NZ_JBDFRB010000006.1"/>
</dbReference>
<dbReference type="Proteomes" id="UP001422074">
    <property type="component" value="Unassembled WGS sequence"/>
</dbReference>
<dbReference type="HAMAP" id="MF_02005">
    <property type="entry name" value="Val_tRNA_synth_type2"/>
    <property type="match status" value="1"/>
</dbReference>
<comment type="caution">
    <text evidence="12">The sequence shown here is derived from an EMBL/GenBank/DDBJ whole genome shotgun (WGS) entry which is preliminary data.</text>
</comment>
<dbReference type="NCBIfam" id="NF000540">
    <property type="entry name" value="alt_ValS"/>
    <property type="match status" value="1"/>
</dbReference>
<evidence type="ECO:0000256" key="6">
    <source>
        <dbReference type="ARBA" id="ARBA00023146"/>
    </source>
</evidence>
<evidence type="ECO:0000256" key="2">
    <source>
        <dbReference type="ARBA" id="ARBA00022598"/>
    </source>
</evidence>
<dbReference type="SUPFAM" id="SSF52374">
    <property type="entry name" value="Nucleotidylyl transferase"/>
    <property type="match status" value="1"/>
</dbReference>
<sequence length="874" mass="96621">MPEAETTGTDTPGATSQMPTSVPDKPALEGLEPKLTERWLAEGTYRFDPETTREQVYSIDTPPPTASGSLHVGHMFSFTQTDLLARYQRMTGKNVFYPMGWDDNGLPTERRVQNYYGVRCDPSIPYDADYRPPAQPAKNQRDFDVVSRRNFIELCEELAVEDEKVFEHLFKTLGLSVDWDLTYRTIDSTSRAVSQRAFLKNFADGDAYLAEAPTLWDVTFRTAVAQAELEDREVPGAYYRYAFTTPSGEPVHIETTRPELLAACAALVAHPDDERYQPLFGTKVASPLFGVEVEVRAHPLAKPDKGSGIAMVCTFGDLTDVTWWRELQLPTRAIIGRDGRIQGETPDWITSEEGRAAYAEIAGKTAFSAKEAVVKMLSERGLLDGEPKKILHPVNFYEKGDKPLEVVTSRQWYIRNGGRDEDRRATFITRGRELEWHPAFMRSRYENWVEGLNGDWLISRQRFFGVPIPVWYRLDEDGNPDYASPLVPADDALPVDPVAEPAPGYDESQRDVPGGFTGDPDILDTWATSSLTPQIVGKWSRDDQFYGKVFPFDLRPQAHEIIRTWLFATVVRGEELHGEVPWKHAAISGWVLDPDRKKMSKSKGNVVVPTDILEEYGADAVRYWAASARLGADTAFEVAQMKIGRRLAIKILNASKFVLGLGATEADVLADGSDPVLVNALDRALLAQLAGVVEEAGAAFAAYDPAKALQLTESFFWQFTDDYVELVKDRAYGAQGEEQKASVLAALATTLDSLLRLFAPILPFATDEVWSWWRSGSVHRAAWPAPVAVPDGDTTMLPTVGAALSGIRKAKSEAKVKQRTEVLSAVVSAPAEQLAQLQGGLGDLRAAANARAIELVDGAEELTVSSVELAPAEA</sequence>
<evidence type="ECO:0000256" key="3">
    <source>
        <dbReference type="ARBA" id="ARBA00022741"/>
    </source>
</evidence>
<dbReference type="PROSITE" id="PS00178">
    <property type="entry name" value="AA_TRNA_LIGASE_I"/>
    <property type="match status" value="1"/>
</dbReference>
<dbReference type="Gene3D" id="3.40.50.620">
    <property type="entry name" value="HUPs"/>
    <property type="match status" value="2"/>
</dbReference>
<dbReference type="InterPro" id="IPR002303">
    <property type="entry name" value="Valyl-tRNA_ligase"/>
</dbReference>
<dbReference type="CDD" id="cd07962">
    <property type="entry name" value="Anticodon_Ia_Val"/>
    <property type="match status" value="1"/>
</dbReference>
<evidence type="ECO:0000256" key="9">
    <source>
        <dbReference type="SAM" id="MobiDB-lite"/>
    </source>
</evidence>
<dbReference type="InterPro" id="IPR001412">
    <property type="entry name" value="aa-tRNA-synth_I_CS"/>
</dbReference>
<dbReference type="PANTHER" id="PTHR11946">
    <property type="entry name" value="VALYL-TRNA SYNTHETASES"/>
    <property type="match status" value="1"/>
</dbReference>
<dbReference type="InterPro" id="IPR009080">
    <property type="entry name" value="tRNAsynth_Ia_anticodon-bd"/>
</dbReference>
<dbReference type="InterPro" id="IPR014729">
    <property type="entry name" value="Rossmann-like_a/b/a_fold"/>
</dbReference>
<feature type="domain" description="Aminoacyl-tRNA synthetase class Ia" evidence="10">
    <location>
        <begin position="35"/>
        <end position="636"/>
    </location>
</feature>
<keyword evidence="3 8" id="KW-0547">Nucleotide-binding</keyword>
<evidence type="ECO:0000256" key="7">
    <source>
        <dbReference type="ARBA" id="ARBA00047552"/>
    </source>
</evidence>
<evidence type="ECO:0000256" key="8">
    <source>
        <dbReference type="HAMAP-Rule" id="MF_02005"/>
    </source>
</evidence>
<keyword evidence="2 8" id="KW-0436">Ligase</keyword>
<dbReference type="SUPFAM" id="SSF47323">
    <property type="entry name" value="Anticodon-binding domain of a subclass of class I aminoacyl-tRNA synthetases"/>
    <property type="match status" value="1"/>
</dbReference>
<feature type="short sequence motif" description="'HIGH' region" evidence="8">
    <location>
        <begin position="64"/>
        <end position="74"/>
    </location>
</feature>
<feature type="short sequence motif" description="'KMSKS' region" evidence="8">
    <location>
        <begin position="598"/>
        <end position="602"/>
    </location>
</feature>
<comment type="similarity">
    <text evidence="8">Belongs to the class-I aminoacyl-tRNA synthetase family. ValS type 2 subfamily.</text>
</comment>
<comment type="domain">
    <text evidence="8">ValRS has two distinct active sites: one for aminoacylation and one for editing. The misactivated threonine is translocated from the active site to the editing site.</text>
</comment>
<organism evidence="12 13">
    <name type="scientific">Sinomonas halotolerans</name>
    <dbReference type="NCBI Taxonomy" id="1644133"/>
    <lineage>
        <taxon>Bacteria</taxon>
        <taxon>Bacillati</taxon>
        <taxon>Actinomycetota</taxon>
        <taxon>Actinomycetes</taxon>
        <taxon>Micrococcales</taxon>
        <taxon>Micrococcaceae</taxon>
        <taxon>Sinomonas</taxon>
    </lineage>
</organism>
<reference evidence="12 13" key="1">
    <citation type="submission" date="2024-05" db="EMBL/GenBank/DDBJ databases">
        <title>Sinomonas sp. nov., isolated from a waste landfill.</title>
        <authorList>
            <person name="Zhao Y."/>
        </authorList>
    </citation>
    <scope>NUCLEOTIDE SEQUENCE [LARGE SCALE GENOMIC DNA]</scope>
    <source>
        <strain evidence="12 13">CCTCC AB2014300</strain>
    </source>
</reference>
<proteinExistence type="inferred from homology"/>
<dbReference type="Gene3D" id="1.10.730.10">
    <property type="entry name" value="Isoleucyl-tRNA Synthetase, Domain 1"/>
    <property type="match status" value="1"/>
</dbReference>
<comment type="subcellular location">
    <subcellularLocation>
        <location evidence="8">Cytoplasm</location>
    </subcellularLocation>
</comment>
<evidence type="ECO:0000256" key="4">
    <source>
        <dbReference type="ARBA" id="ARBA00022840"/>
    </source>
</evidence>
<protein>
    <recommendedName>
        <fullName evidence="8">Valine--tRNA ligase</fullName>
        <ecNumber evidence="8">6.1.1.9</ecNumber>
    </recommendedName>
    <alternativeName>
        <fullName evidence="8">Valyl-tRNA synthetase</fullName>
        <shortName evidence="8">ValRS</shortName>
    </alternativeName>
</protein>
<dbReference type="EC" id="6.1.1.9" evidence="8"/>
<feature type="region of interest" description="Disordered" evidence="9">
    <location>
        <begin position="486"/>
        <end position="512"/>
    </location>
</feature>
<dbReference type="PANTHER" id="PTHR11946:SF93">
    <property type="entry name" value="VALINE--TRNA LIGASE, CHLOROPLASTIC_MITOCHONDRIAL 2"/>
    <property type="match status" value="1"/>
</dbReference>
<dbReference type="NCBIfam" id="NF009687">
    <property type="entry name" value="PRK13208.1"/>
    <property type="match status" value="1"/>
</dbReference>
<dbReference type="InterPro" id="IPR022874">
    <property type="entry name" value="Valine-tRNA_ligase_type_2"/>
</dbReference>
<evidence type="ECO:0000259" key="10">
    <source>
        <dbReference type="Pfam" id="PF00133"/>
    </source>
</evidence>
<gene>
    <name evidence="8 12" type="primary">valS</name>
    <name evidence="12" type="ORF">ABCQ75_09070</name>
</gene>
<dbReference type="EMBL" id="JBDFRB010000006">
    <property type="protein sequence ID" value="MEN2744692.1"/>
    <property type="molecule type" value="Genomic_DNA"/>
</dbReference>
<feature type="domain" description="Methionyl/Valyl/Leucyl/Isoleucyl-tRNA synthetase anticodon-binding" evidence="11">
    <location>
        <begin position="682"/>
        <end position="823"/>
    </location>
</feature>
<dbReference type="InterPro" id="IPR013155">
    <property type="entry name" value="M/V/L/I-tRNA-synth_anticd-bd"/>
</dbReference>
<feature type="binding site" evidence="8">
    <location>
        <position position="601"/>
    </location>
    <ligand>
        <name>ATP</name>
        <dbReference type="ChEBI" id="CHEBI:30616"/>
    </ligand>
</feature>
<dbReference type="InterPro" id="IPR048044">
    <property type="entry name" value="Valyl-tRNA_ligase_actino"/>
</dbReference>
<evidence type="ECO:0000313" key="13">
    <source>
        <dbReference type="Proteomes" id="UP001422074"/>
    </source>
</evidence>
<comment type="catalytic activity">
    <reaction evidence="7 8">
        <text>tRNA(Val) + L-valine + ATP = L-valyl-tRNA(Val) + AMP + diphosphate</text>
        <dbReference type="Rhea" id="RHEA:10704"/>
        <dbReference type="Rhea" id="RHEA-COMP:9672"/>
        <dbReference type="Rhea" id="RHEA-COMP:9708"/>
        <dbReference type="ChEBI" id="CHEBI:30616"/>
        <dbReference type="ChEBI" id="CHEBI:33019"/>
        <dbReference type="ChEBI" id="CHEBI:57762"/>
        <dbReference type="ChEBI" id="CHEBI:78442"/>
        <dbReference type="ChEBI" id="CHEBI:78537"/>
        <dbReference type="ChEBI" id="CHEBI:456215"/>
        <dbReference type="EC" id="6.1.1.9"/>
    </reaction>
</comment>